<sequence>MEKAKSSIDEILNKIDDISVNYLIQLLDWLQIRQNGLIVRKIDYYDTPQYLEYAKKKLESILLDPTEIERYFLTLIPSELFKNCKAYKIIDLMGISSPNFINLRQPQIVREQFQEMMLDARKLSTLEVFREKIYQFLLMMYNPRGGRDDILAQCFLFYQLTRQNYQLEYTN</sequence>
<organism evidence="1">
    <name type="scientific">Spironucleus salmonicida</name>
    <dbReference type="NCBI Taxonomy" id="348837"/>
    <lineage>
        <taxon>Eukaryota</taxon>
        <taxon>Metamonada</taxon>
        <taxon>Diplomonadida</taxon>
        <taxon>Hexamitidae</taxon>
        <taxon>Hexamitinae</taxon>
        <taxon>Spironucleus</taxon>
    </lineage>
</organism>
<dbReference type="EMBL" id="KI546050">
    <property type="protein sequence ID" value="EST47045.1"/>
    <property type="molecule type" value="Genomic_DNA"/>
</dbReference>
<protein>
    <submittedName>
        <fullName evidence="1">Uncharacterized protein</fullName>
    </submittedName>
</protein>
<dbReference type="AlphaFoldDB" id="V6LR21"/>
<evidence type="ECO:0000313" key="1">
    <source>
        <dbReference type="EMBL" id="EST47045.1"/>
    </source>
</evidence>
<gene>
    <name evidence="1" type="ORF">SS50377_12891</name>
</gene>
<reference evidence="1" key="1">
    <citation type="journal article" date="2014" name="PLoS Genet.">
        <title>The Genome of Spironucleus salmonicida Highlights a Fish Pathogen Adapted to Fluctuating Environments.</title>
        <authorList>
            <person name="Xu F."/>
            <person name="Jerlstrom-Hultqvist J."/>
            <person name="Einarsson E."/>
            <person name="Astvaldsson A."/>
            <person name="Svard S.G."/>
            <person name="Andersson J.O."/>
        </authorList>
    </citation>
    <scope>NUCLEOTIDE SEQUENCE</scope>
</reference>
<proteinExistence type="predicted"/>
<name>V6LR21_9EUKA</name>
<accession>V6LR21</accession>
<dbReference type="VEuPathDB" id="GiardiaDB:SS50377_26142"/>